<comment type="catalytic activity">
    <reaction evidence="1 18 19">
        <text>(6R)-NADHX = (6S)-NADHX</text>
        <dbReference type="Rhea" id="RHEA:32215"/>
        <dbReference type="ChEBI" id="CHEBI:64074"/>
        <dbReference type="ChEBI" id="CHEBI:64075"/>
        <dbReference type="EC" id="5.1.99.6"/>
    </reaction>
</comment>
<evidence type="ECO:0000256" key="4">
    <source>
        <dbReference type="ARBA" id="ARBA00009524"/>
    </source>
</evidence>
<dbReference type="SUPFAM" id="SSF64153">
    <property type="entry name" value="YjeF N-terminal domain-like"/>
    <property type="match status" value="1"/>
</dbReference>
<keyword evidence="7 17" id="KW-0067">ATP-binding</keyword>
<evidence type="ECO:0000259" key="20">
    <source>
        <dbReference type="PROSITE" id="PS51383"/>
    </source>
</evidence>
<comment type="caution">
    <text evidence="17">Lacks conserved residue(s) required for the propagation of feature annotation.</text>
</comment>
<comment type="function">
    <text evidence="17">Catalyzes the dehydration of the S-form of NAD(P)HX at the expense of ADP, which is converted to AMP. Together with NAD(P)HX epimerase, which catalyzes the epimerization of the S- and R-forms, the enzyme allows the repair of both epimers of NAD(P)HX, a damaged form of NAD(P)H that is a result of enzymatic or heat-dependent hydration.</text>
</comment>
<dbReference type="HAMAP" id="MF_01966">
    <property type="entry name" value="NADHX_epimerase"/>
    <property type="match status" value="1"/>
</dbReference>
<feature type="binding site" evidence="17">
    <location>
        <position position="443"/>
    </location>
    <ligand>
        <name>(6S)-NADPHX</name>
        <dbReference type="ChEBI" id="CHEBI:64076"/>
    </ligand>
</feature>
<evidence type="ECO:0000256" key="16">
    <source>
        <dbReference type="ARBA" id="ARBA00049209"/>
    </source>
</evidence>
<comment type="similarity">
    <text evidence="3 19">In the N-terminal section; belongs to the NnrE/AIBP family.</text>
</comment>
<dbReference type="InterPro" id="IPR036652">
    <property type="entry name" value="YjeF_N_dom_sf"/>
</dbReference>
<dbReference type="GO" id="GO:0005524">
    <property type="term" value="F:ATP binding"/>
    <property type="evidence" value="ECO:0007669"/>
    <property type="project" value="UniProtKB-UniRule"/>
</dbReference>
<accession>A0A1I1ZW32</accession>
<dbReference type="Gene3D" id="3.40.50.10260">
    <property type="entry name" value="YjeF N-terminal domain"/>
    <property type="match status" value="1"/>
</dbReference>
<evidence type="ECO:0000256" key="5">
    <source>
        <dbReference type="ARBA" id="ARBA00022723"/>
    </source>
</evidence>
<feature type="binding site" evidence="18">
    <location>
        <position position="58"/>
    </location>
    <ligand>
        <name>K(+)</name>
        <dbReference type="ChEBI" id="CHEBI:29103"/>
    </ligand>
</feature>
<feature type="binding site" evidence="17">
    <location>
        <position position="326"/>
    </location>
    <ligand>
        <name>(6S)-NADPHX</name>
        <dbReference type="ChEBI" id="CHEBI:64076"/>
    </ligand>
</feature>
<evidence type="ECO:0000313" key="23">
    <source>
        <dbReference type="Proteomes" id="UP000199474"/>
    </source>
</evidence>
<comment type="similarity">
    <text evidence="17">Belongs to the NnrD/CARKD family.</text>
</comment>
<comment type="function">
    <text evidence="14 19">Bifunctional enzyme that catalyzes the epimerization of the S- and R-forms of NAD(P)HX and the dehydration of the S-form of NAD(P)HX at the expense of ADP, which is converted to AMP. This allows the repair of both epimers of NAD(P)HX, a damaged form of NAD(P)H that is a result of enzymatic or heat-dependent hydration.</text>
</comment>
<comment type="similarity">
    <text evidence="18">Belongs to the NnrE/AIBP family.</text>
</comment>
<gene>
    <name evidence="18" type="primary">nnrE</name>
    <name evidence="17" type="synonym">nnrD</name>
    <name evidence="22" type="ORF">SAMN05216238_11381</name>
</gene>
<comment type="similarity">
    <text evidence="4 19">In the C-terminal section; belongs to the NnrD/CARKD family.</text>
</comment>
<feature type="binding site" evidence="18">
    <location>
        <begin position="130"/>
        <end position="136"/>
    </location>
    <ligand>
        <name>(6S)-NADPHX</name>
        <dbReference type="ChEBI" id="CHEBI:64076"/>
    </ligand>
</feature>
<evidence type="ECO:0000256" key="18">
    <source>
        <dbReference type="HAMAP-Rule" id="MF_01966"/>
    </source>
</evidence>
<dbReference type="EMBL" id="FOMR01000013">
    <property type="protein sequence ID" value="SFE35598.1"/>
    <property type="molecule type" value="Genomic_DNA"/>
</dbReference>
<evidence type="ECO:0000256" key="3">
    <source>
        <dbReference type="ARBA" id="ARBA00006001"/>
    </source>
</evidence>
<dbReference type="GO" id="GO:0110051">
    <property type="term" value="P:metabolite repair"/>
    <property type="evidence" value="ECO:0007669"/>
    <property type="project" value="TreeGrafter"/>
</dbReference>
<evidence type="ECO:0000256" key="11">
    <source>
        <dbReference type="ARBA" id="ARBA00023235"/>
    </source>
</evidence>
<comment type="catalytic activity">
    <reaction evidence="2 18 19">
        <text>(6R)-NADPHX = (6S)-NADPHX</text>
        <dbReference type="Rhea" id="RHEA:32227"/>
        <dbReference type="ChEBI" id="CHEBI:64076"/>
        <dbReference type="ChEBI" id="CHEBI:64077"/>
        <dbReference type="EC" id="5.1.99.6"/>
    </reaction>
</comment>
<evidence type="ECO:0000256" key="19">
    <source>
        <dbReference type="PIRNR" id="PIRNR017184"/>
    </source>
</evidence>
<feature type="domain" description="YjeF C-terminal" evidence="20">
    <location>
        <begin position="225"/>
        <end position="503"/>
    </location>
</feature>
<dbReference type="PANTHER" id="PTHR12592:SF0">
    <property type="entry name" value="ATP-DEPENDENT (S)-NAD(P)H-HYDRATE DEHYDRATASE"/>
    <property type="match status" value="1"/>
</dbReference>
<comment type="subunit">
    <text evidence="17">Homotetramer.</text>
</comment>
<name>A0A1I1ZW32_9BACI</name>
<dbReference type="PROSITE" id="PS51383">
    <property type="entry name" value="YJEF_C_3"/>
    <property type="match status" value="1"/>
</dbReference>
<evidence type="ECO:0000256" key="2">
    <source>
        <dbReference type="ARBA" id="ARBA00000909"/>
    </source>
</evidence>
<keyword evidence="23" id="KW-1185">Reference proteome</keyword>
<dbReference type="Pfam" id="PF03853">
    <property type="entry name" value="YjeF_N"/>
    <property type="match status" value="1"/>
</dbReference>
<feature type="binding site" evidence="17">
    <location>
        <position position="376"/>
    </location>
    <ligand>
        <name>(6S)-NADPHX</name>
        <dbReference type="ChEBI" id="CHEBI:64076"/>
    </ligand>
</feature>
<keyword evidence="13" id="KW-0511">Multifunctional enzyme</keyword>
<dbReference type="AlphaFoldDB" id="A0A1I1ZW32"/>
<evidence type="ECO:0000256" key="12">
    <source>
        <dbReference type="ARBA" id="ARBA00023239"/>
    </source>
</evidence>
<feature type="binding site" evidence="17">
    <location>
        <position position="442"/>
    </location>
    <ligand>
        <name>AMP</name>
        <dbReference type="ChEBI" id="CHEBI:456215"/>
    </ligand>
</feature>
<dbReference type="Gene3D" id="3.40.1190.20">
    <property type="match status" value="1"/>
</dbReference>
<reference evidence="23" key="1">
    <citation type="submission" date="2016-10" db="EMBL/GenBank/DDBJ databases">
        <authorList>
            <person name="Varghese N."/>
            <person name="Submissions S."/>
        </authorList>
    </citation>
    <scope>NUCLEOTIDE SEQUENCE [LARGE SCALE GENOMIC DNA]</scope>
    <source>
        <strain evidence="23">DSM 22530</strain>
    </source>
</reference>
<keyword evidence="9 18" id="KW-0630">Potassium</keyword>
<dbReference type="Proteomes" id="UP000199474">
    <property type="component" value="Unassembled WGS sequence"/>
</dbReference>
<feature type="binding site" evidence="18">
    <location>
        <position position="126"/>
    </location>
    <ligand>
        <name>K(+)</name>
        <dbReference type="ChEBI" id="CHEBI:29103"/>
    </ligand>
</feature>
<feature type="binding site" evidence="18">
    <location>
        <position position="159"/>
    </location>
    <ligand>
        <name>(6S)-NADPHX</name>
        <dbReference type="ChEBI" id="CHEBI:64076"/>
    </ligand>
</feature>
<keyword evidence="6 17" id="KW-0547">Nucleotide-binding</keyword>
<dbReference type="NCBIfam" id="TIGR00197">
    <property type="entry name" value="yjeF_nterm"/>
    <property type="match status" value="1"/>
</dbReference>
<comment type="function">
    <text evidence="18">Catalyzes the epimerization of the S- and R-forms of NAD(P)HX, a damaged form of NAD(P)H that is a result of enzymatic or heat-dependent hydration. This is a prerequisite for the S-specific NAD(P)H-hydrate dehydratase to allow the repair of both epimers of NAD(P)HX.</text>
</comment>
<evidence type="ECO:0000256" key="1">
    <source>
        <dbReference type="ARBA" id="ARBA00000013"/>
    </source>
</evidence>
<feature type="binding site" evidence="18">
    <location>
        <position position="162"/>
    </location>
    <ligand>
        <name>K(+)</name>
        <dbReference type="ChEBI" id="CHEBI:29103"/>
    </ligand>
</feature>
<keyword evidence="8 17" id="KW-0521">NADP</keyword>
<dbReference type="NCBIfam" id="TIGR00196">
    <property type="entry name" value="yjeF_cterm"/>
    <property type="match status" value="1"/>
</dbReference>
<evidence type="ECO:0000313" key="22">
    <source>
        <dbReference type="EMBL" id="SFE35598.1"/>
    </source>
</evidence>
<dbReference type="PIRSF" id="PIRSF017184">
    <property type="entry name" value="Nnr"/>
    <property type="match status" value="1"/>
</dbReference>
<evidence type="ECO:0000256" key="6">
    <source>
        <dbReference type="ARBA" id="ARBA00022741"/>
    </source>
</evidence>
<comment type="cofactor">
    <cofactor evidence="18 19">
        <name>K(+)</name>
        <dbReference type="ChEBI" id="CHEBI:29103"/>
    </cofactor>
    <text evidence="18 19">Binds 1 potassium ion per subunit.</text>
</comment>
<evidence type="ECO:0000256" key="8">
    <source>
        <dbReference type="ARBA" id="ARBA00022857"/>
    </source>
</evidence>
<feature type="binding site" evidence="17">
    <location>
        <begin position="413"/>
        <end position="417"/>
    </location>
    <ligand>
        <name>AMP</name>
        <dbReference type="ChEBI" id="CHEBI:456215"/>
    </ligand>
</feature>
<evidence type="ECO:0000256" key="15">
    <source>
        <dbReference type="ARBA" id="ARBA00048238"/>
    </source>
</evidence>
<evidence type="ECO:0000256" key="17">
    <source>
        <dbReference type="HAMAP-Rule" id="MF_01965"/>
    </source>
</evidence>
<dbReference type="InterPro" id="IPR030677">
    <property type="entry name" value="Nnr"/>
</dbReference>
<proteinExistence type="inferred from homology"/>
<comment type="catalytic activity">
    <reaction evidence="16 17 19">
        <text>(6S)-NADPHX + ADP = AMP + phosphate + NADPH + H(+)</text>
        <dbReference type="Rhea" id="RHEA:32235"/>
        <dbReference type="ChEBI" id="CHEBI:15378"/>
        <dbReference type="ChEBI" id="CHEBI:43474"/>
        <dbReference type="ChEBI" id="CHEBI:57783"/>
        <dbReference type="ChEBI" id="CHEBI:64076"/>
        <dbReference type="ChEBI" id="CHEBI:456215"/>
        <dbReference type="ChEBI" id="CHEBI:456216"/>
        <dbReference type="EC" id="4.2.1.136"/>
    </reaction>
</comment>
<dbReference type="GO" id="GO:0046872">
    <property type="term" value="F:metal ion binding"/>
    <property type="evidence" value="ECO:0007669"/>
    <property type="project" value="UniProtKB-UniRule"/>
</dbReference>
<keyword evidence="11 18" id="KW-0413">Isomerase</keyword>
<sequence length="505" mass="54265">MKVVTAEEMYDMDHRTIQEIGIDGKLLMENAGRAMAEQIASVSDKMACIRVFAGGGNNGGDGFVIARVLLELGVRVSVVQVVPDEKIKGDALFHKNLLIRCGGDVEVLMESAPIQAIARKTDIIVDAMLGIGVSGVLREPLAQIVKAVNETDAYVIAVDIPSGLPANEESDDFQAVQADETIIAGYPKVSAFLEKTAPYYGNWNTVSFGLPRTITAEHSHRQVWTPEMFQKTMPERKPNAHKGNHGRGLVIGGNSEMPGSMAMTVSAALRTGAGLVTAATVKEVIPTIAAHCAEATYLALNDTDGYADGSSAIPFENFDAAVLGMGLGRRPEAAKIVQQAIKTRLPLIIDADGLFHLKGMLQHVKQREEPVVLTPHPGEMAMLLDIGVPELLKSPFSYSKRFAEEYHVYVVLKGRFTIVTTPEGNQTVSDAGNSGLAKGGTGDVLSGVTLAMIMQKQPIPEALNNACFVHGKSAELLTKETHSVYDLMATDVIKGIKKVYRTFQA</sequence>
<feature type="binding site" evidence="18">
    <location>
        <begin position="57"/>
        <end position="61"/>
    </location>
    <ligand>
        <name>(6S)-NADPHX</name>
        <dbReference type="ChEBI" id="CHEBI:64076"/>
    </ligand>
</feature>
<evidence type="ECO:0000256" key="7">
    <source>
        <dbReference type="ARBA" id="ARBA00022840"/>
    </source>
</evidence>
<keyword evidence="10 17" id="KW-0520">NAD</keyword>
<evidence type="ECO:0000256" key="14">
    <source>
        <dbReference type="ARBA" id="ARBA00025153"/>
    </source>
</evidence>
<dbReference type="CDD" id="cd01171">
    <property type="entry name" value="YXKO-related"/>
    <property type="match status" value="1"/>
</dbReference>
<dbReference type="InterPro" id="IPR029056">
    <property type="entry name" value="Ribokinase-like"/>
</dbReference>
<organism evidence="22 23">
    <name type="scientific">Lentibacillus persicus</name>
    <dbReference type="NCBI Taxonomy" id="640948"/>
    <lineage>
        <taxon>Bacteria</taxon>
        <taxon>Bacillati</taxon>
        <taxon>Bacillota</taxon>
        <taxon>Bacilli</taxon>
        <taxon>Bacillales</taxon>
        <taxon>Bacillaceae</taxon>
        <taxon>Lentibacillus</taxon>
    </lineage>
</organism>
<dbReference type="STRING" id="640948.SAMN05216238_11381"/>
<dbReference type="EC" id="4.2.1.136" evidence="19"/>
<dbReference type="InterPro" id="IPR000631">
    <property type="entry name" value="CARKD"/>
</dbReference>
<dbReference type="HAMAP" id="MF_01965">
    <property type="entry name" value="NADHX_dehydratase"/>
    <property type="match status" value="1"/>
</dbReference>
<comment type="cofactor">
    <cofactor evidence="17">
        <name>Mg(2+)</name>
        <dbReference type="ChEBI" id="CHEBI:18420"/>
    </cofactor>
</comment>
<keyword evidence="5 18" id="KW-0479">Metal-binding</keyword>
<evidence type="ECO:0000259" key="21">
    <source>
        <dbReference type="PROSITE" id="PS51385"/>
    </source>
</evidence>
<dbReference type="SUPFAM" id="SSF53613">
    <property type="entry name" value="Ribokinase-like"/>
    <property type="match status" value="1"/>
</dbReference>
<dbReference type="PANTHER" id="PTHR12592">
    <property type="entry name" value="ATP-DEPENDENT (S)-NAD(P)H-HYDRATE DEHYDRATASE FAMILY MEMBER"/>
    <property type="match status" value="1"/>
</dbReference>
<dbReference type="GO" id="GO:0052855">
    <property type="term" value="F:ADP-dependent NAD(P)H-hydrate dehydratase activity"/>
    <property type="evidence" value="ECO:0007669"/>
    <property type="project" value="UniProtKB-UniRule"/>
</dbReference>
<evidence type="ECO:0000256" key="9">
    <source>
        <dbReference type="ARBA" id="ARBA00022958"/>
    </source>
</evidence>
<dbReference type="RefSeq" id="WP_090087044.1">
    <property type="nucleotide sequence ID" value="NZ_FOMR01000013.1"/>
</dbReference>
<dbReference type="EC" id="5.1.99.6" evidence="19"/>
<keyword evidence="12 17" id="KW-0456">Lyase</keyword>
<evidence type="ECO:0000256" key="13">
    <source>
        <dbReference type="ARBA" id="ARBA00023268"/>
    </source>
</evidence>
<protein>
    <recommendedName>
        <fullName evidence="19">Bifunctional NAD(P)H-hydrate repair enzyme</fullName>
    </recommendedName>
    <alternativeName>
        <fullName evidence="19">Nicotinamide nucleotide repair protein</fullName>
    </alternativeName>
    <domain>
        <recommendedName>
            <fullName evidence="19">ADP-dependent (S)-NAD(P)H-hydrate dehydratase</fullName>
            <ecNumber evidence="19">4.2.1.136</ecNumber>
        </recommendedName>
        <alternativeName>
            <fullName evidence="19">ADP-dependent NAD(P)HX dehydratase</fullName>
        </alternativeName>
    </domain>
    <domain>
        <recommendedName>
            <fullName evidence="19">NAD(P)H-hydrate epimerase</fullName>
            <ecNumber evidence="19">5.1.99.6</ecNumber>
        </recommendedName>
    </domain>
</protein>
<comment type="catalytic activity">
    <reaction evidence="15 17 19">
        <text>(6S)-NADHX + ADP = AMP + phosphate + NADH + H(+)</text>
        <dbReference type="Rhea" id="RHEA:32223"/>
        <dbReference type="ChEBI" id="CHEBI:15378"/>
        <dbReference type="ChEBI" id="CHEBI:43474"/>
        <dbReference type="ChEBI" id="CHEBI:57945"/>
        <dbReference type="ChEBI" id="CHEBI:64074"/>
        <dbReference type="ChEBI" id="CHEBI:456215"/>
        <dbReference type="ChEBI" id="CHEBI:456216"/>
        <dbReference type="EC" id="4.2.1.136"/>
    </reaction>
</comment>
<dbReference type="GO" id="GO:0046496">
    <property type="term" value="P:nicotinamide nucleotide metabolic process"/>
    <property type="evidence" value="ECO:0007669"/>
    <property type="project" value="UniProtKB-UniRule"/>
</dbReference>
<dbReference type="PROSITE" id="PS51385">
    <property type="entry name" value="YJEF_N"/>
    <property type="match status" value="1"/>
</dbReference>
<feature type="domain" description="YjeF N-terminal" evidence="21">
    <location>
        <begin position="9"/>
        <end position="216"/>
    </location>
</feature>
<dbReference type="OrthoDB" id="9806925at2"/>
<dbReference type="Pfam" id="PF01256">
    <property type="entry name" value="Carb_kinase"/>
    <property type="match status" value="1"/>
</dbReference>
<evidence type="ECO:0000256" key="10">
    <source>
        <dbReference type="ARBA" id="ARBA00023027"/>
    </source>
</evidence>
<dbReference type="GO" id="GO:0052856">
    <property type="term" value="F:NAD(P)HX epimerase activity"/>
    <property type="evidence" value="ECO:0007669"/>
    <property type="project" value="UniProtKB-UniRule"/>
</dbReference>
<dbReference type="InterPro" id="IPR004443">
    <property type="entry name" value="YjeF_N_dom"/>
</dbReference>